<dbReference type="Proteomes" id="UP000321150">
    <property type="component" value="Unassembled WGS sequence"/>
</dbReference>
<gene>
    <name evidence="1" type="ORF">CLA01_41850</name>
</gene>
<sequence length="141" mass="16607">MPDRIIQIVMEDGSSFDYEEKSIDYFRKNSTSESVAKDRFYNQHRNWEKSALSHFDLDIEEFAKKEYDLIDADEKKDIEDFDDSDIMDEAESRGILPISAELENSNILNDGFIDRFVKIIDRGNNVEIENTLAFLEFKYKI</sequence>
<dbReference type="AlphaFoldDB" id="A0A511YG13"/>
<accession>A0A511YG13</accession>
<dbReference type="RefSeq" id="WP_111960179.1">
    <property type="nucleotide sequence ID" value="NZ_BJYI01000026.1"/>
</dbReference>
<evidence type="ECO:0000313" key="2">
    <source>
        <dbReference type="Proteomes" id="UP000321150"/>
    </source>
</evidence>
<evidence type="ECO:0000313" key="1">
    <source>
        <dbReference type="EMBL" id="GEN74113.1"/>
    </source>
</evidence>
<comment type="caution">
    <text evidence="1">The sequence shown here is derived from an EMBL/GenBank/DDBJ whole genome shotgun (WGS) entry which is preliminary data.</text>
</comment>
<proteinExistence type="predicted"/>
<dbReference type="EMBL" id="BJYI01000026">
    <property type="protein sequence ID" value="GEN74113.1"/>
    <property type="molecule type" value="Genomic_DNA"/>
</dbReference>
<dbReference type="OrthoDB" id="1275231at2"/>
<reference evidence="1 2" key="1">
    <citation type="submission" date="2019-07" db="EMBL/GenBank/DDBJ databases">
        <title>Whole genome shotgun sequence of Chryseobacterium lathyri NBRC 105250.</title>
        <authorList>
            <person name="Hosoyama A."/>
            <person name="Uohara A."/>
            <person name="Ohji S."/>
            <person name="Ichikawa N."/>
        </authorList>
    </citation>
    <scope>NUCLEOTIDE SEQUENCE [LARGE SCALE GENOMIC DNA]</scope>
    <source>
        <strain evidence="1 2">NBRC 105250</strain>
    </source>
</reference>
<organism evidence="1 2">
    <name type="scientific">Chryseobacterium lathyri</name>
    <dbReference type="NCBI Taxonomy" id="395933"/>
    <lineage>
        <taxon>Bacteria</taxon>
        <taxon>Pseudomonadati</taxon>
        <taxon>Bacteroidota</taxon>
        <taxon>Flavobacteriia</taxon>
        <taxon>Flavobacteriales</taxon>
        <taxon>Weeksellaceae</taxon>
        <taxon>Chryseobacterium group</taxon>
        <taxon>Chryseobacterium</taxon>
    </lineage>
</organism>
<protein>
    <submittedName>
        <fullName evidence="1">Uncharacterized protein</fullName>
    </submittedName>
</protein>
<name>A0A511YG13_9FLAO</name>